<dbReference type="EMBL" id="WNKW01000001">
    <property type="protein sequence ID" value="MTW32500.1"/>
    <property type="molecule type" value="Genomic_DNA"/>
</dbReference>
<comment type="subcellular location">
    <subcellularLocation>
        <location evidence="1">Cell outer membrane</location>
    </subcellularLocation>
</comment>
<dbReference type="PANTHER" id="PTHR38776">
    <property type="entry name" value="MLTA-INTERACTING PROTEIN-RELATED"/>
    <property type="match status" value="1"/>
</dbReference>
<evidence type="ECO:0000313" key="6">
    <source>
        <dbReference type="EMBL" id="MTW32500.1"/>
    </source>
</evidence>
<dbReference type="RefSeq" id="WP_155433752.1">
    <property type="nucleotide sequence ID" value="NZ_JBHLXK010000003.1"/>
</dbReference>
<comment type="similarity">
    <text evidence="2">Belongs to the MipA/OmpV family.</text>
</comment>
<evidence type="ECO:0000256" key="1">
    <source>
        <dbReference type="ARBA" id="ARBA00004442"/>
    </source>
</evidence>
<gene>
    <name evidence="6" type="ORF">GM655_06640</name>
</gene>
<accession>A0ABW9SKH7</accession>
<dbReference type="Proteomes" id="UP000735592">
    <property type="component" value="Unassembled WGS sequence"/>
</dbReference>
<dbReference type="InterPro" id="IPR010583">
    <property type="entry name" value="MipA"/>
</dbReference>
<evidence type="ECO:0000256" key="4">
    <source>
        <dbReference type="ARBA" id="ARBA00023136"/>
    </source>
</evidence>
<evidence type="ECO:0000256" key="5">
    <source>
        <dbReference type="ARBA" id="ARBA00023237"/>
    </source>
</evidence>
<evidence type="ECO:0000256" key="3">
    <source>
        <dbReference type="ARBA" id="ARBA00022729"/>
    </source>
</evidence>
<evidence type="ECO:0000313" key="7">
    <source>
        <dbReference type="Proteomes" id="UP000735592"/>
    </source>
</evidence>
<dbReference type="PANTHER" id="PTHR38776:SF1">
    <property type="entry name" value="MLTA-INTERACTING PROTEIN-RELATED"/>
    <property type="match status" value="1"/>
</dbReference>
<reference evidence="6 7" key="1">
    <citation type="submission" date="2019-11" db="EMBL/GenBank/DDBJ databases">
        <title>Type strains purchased from KCTC, JCM and DSMZ.</title>
        <authorList>
            <person name="Lu H."/>
        </authorList>
    </citation>
    <scope>NUCLEOTIDE SEQUENCE [LARGE SCALE GENOMIC DNA]</scope>
    <source>
        <strain evidence="6 7">DSM 103461</strain>
    </source>
</reference>
<organism evidence="6 7">
    <name type="scientific">Pseudoduganella danionis</name>
    <dbReference type="NCBI Taxonomy" id="1890295"/>
    <lineage>
        <taxon>Bacteria</taxon>
        <taxon>Pseudomonadati</taxon>
        <taxon>Pseudomonadota</taxon>
        <taxon>Betaproteobacteria</taxon>
        <taxon>Burkholderiales</taxon>
        <taxon>Oxalobacteraceae</taxon>
        <taxon>Telluria group</taxon>
        <taxon>Pseudoduganella</taxon>
    </lineage>
</organism>
<keyword evidence="7" id="KW-1185">Reference proteome</keyword>
<sequence>MATTAQQPGSKWGVGLGLGLDRGLYKGIDSRTTAIPLLMYDNQYIHMFGNVLDVKLLSAETVQVVWRTKYELGGGYKASDSPFLTGMAERKGRLWLGAAATWETSLIRISAQWMKAAAASKGQQLQLRGEHTFRSGHFQLIPYLGVEWLDEKYVDYNFGVKPEEAMAGRSLYVGAATTEISGGLRINYGVTRNQLVMVDIGAKHRGAGISDSPLVDRATTSALRLGYLYQF</sequence>
<keyword evidence="4" id="KW-0472">Membrane</keyword>
<dbReference type="Pfam" id="PF06629">
    <property type="entry name" value="MipA"/>
    <property type="match status" value="1"/>
</dbReference>
<keyword evidence="3" id="KW-0732">Signal</keyword>
<evidence type="ECO:0000256" key="2">
    <source>
        <dbReference type="ARBA" id="ARBA00005722"/>
    </source>
</evidence>
<proteinExistence type="inferred from homology"/>
<name>A0ABW9SKH7_9BURK</name>
<protein>
    <submittedName>
        <fullName evidence="6">MipA/OmpV family protein</fullName>
    </submittedName>
</protein>
<keyword evidence="5" id="KW-0998">Cell outer membrane</keyword>
<comment type="caution">
    <text evidence="6">The sequence shown here is derived from an EMBL/GenBank/DDBJ whole genome shotgun (WGS) entry which is preliminary data.</text>
</comment>